<dbReference type="InterPro" id="IPR020546">
    <property type="entry name" value="ATP_synth_F1_dsu/esu_N"/>
</dbReference>
<evidence type="ECO:0000256" key="3">
    <source>
        <dbReference type="ARBA" id="ARBA00005712"/>
    </source>
</evidence>
<dbReference type="OrthoDB" id="9799969at2"/>
<dbReference type="Pfam" id="PF02823">
    <property type="entry name" value="ATP-synt_DE_N"/>
    <property type="match status" value="1"/>
</dbReference>
<evidence type="ECO:0000256" key="4">
    <source>
        <dbReference type="ARBA" id="ARBA00022448"/>
    </source>
</evidence>
<dbReference type="GO" id="GO:0005886">
    <property type="term" value="C:plasma membrane"/>
    <property type="evidence" value="ECO:0007669"/>
    <property type="project" value="UniProtKB-SubCell"/>
</dbReference>
<dbReference type="HAMAP" id="MF_00530">
    <property type="entry name" value="ATP_synth_epsil_bac"/>
    <property type="match status" value="1"/>
</dbReference>
<dbReference type="NCBIfam" id="TIGR01216">
    <property type="entry name" value="ATP_synt_epsi"/>
    <property type="match status" value="1"/>
</dbReference>
<dbReference type="InterPro" id="IPR036771">
    <property type="entry name" value="ATPsynth_dsu/esu_N"/>
</dbReference>
<dbReference type="Proteomes" id="UP000295304">
    <property type="component" value="Unassembled WGS sequence"/>
</dbReference>
<evidence type="ECO:0000259" key="13">
    <source>
        <dbReference type="Pfam" id="PF02823"/>
    </source>
</evidence>
<dbReference type="SUPFAM" id="SSF51344">
    <property type="entry name" value="Epsilon subunit of F1F0-ATP synthase N-terminal domain"/>
    <property type="match status" value="1"/>
</dbReference>
<keyword evidence="6 10" id="KW-0406">Ion transport</keyword>
<proteinExistence type="inferred from homology"/>
<keyword evidence="4 10" id="KW-0813">Transport</keyword>
<keyword evidence="7 10" id="KW-0472">Membrane</keyword>
<evidence type="ECO:0000256" key="2">
    <source>
        <dbReference type="ARBA" id="ARBA00004184"/>
    </source>
</evidence>
<evidence type="ECO:0000256" key="8">
    <source>
        <dbReference type="ARBA" id="ARBA00023196"/>
    </source>
</evidence>
<evidence type="ECO:0000256" key="12">
    <source>
        <dbReference type="SAM" id="Coils"/>
    </source>
</evidence>
<dbReference type="PANTHER" id="PTHR13822">
    <property type="entry name" value="ATP SYNTHASE DELTA/EPSILON CHAIN"/>
    <property type="match status" value="1"/>
</dbReference>
<evidence type="ECO:0000313" key="15">
    <source>
        <dbReference type="Proteomes" id="UP000295304"/>
    </source>
</evidence>
<keyword evidence="5 10" id="KW-0375">Hydrogen ion transport</keyword>
<dbReference type="GO" id="GO:0005524">
    <property type="term" value="F:ATP binding"/>
    <property type="evidence" value="ECO:0007669"/>
    <property type="project" value="UniProtKB-UniRule"/>
</dbReference>
<keyword evidence="10" id="KW-1003">Cell membrane</keyword>
<dbReference type="CDD" id="cd12152">
    <property type="entry name" value="F1-ATPase_delta"/>
    <property type="match status" value="1"/>
</dbReference>
<evidence type="ECO:0000256" key="11">
    <source>
        <dbReference type="RuleBase" id="RU003656"/>
    </source>
</evidence>
<dbReference type="EMBL" id="SLZW01000003">
    <property type="protein sequence ID" value="TCS63588.1"/>
    <property type="molecule type" value="Genomic_DNA"/>
</dbReference>
<evidence type="ECO:0000313" key="14">
    <source>
        <dbReference type="EMBL" id="TCS63588.1"/>
    </source>
</evidence>
<dbReference type="GO" id="GO:0045259">
    <property type="term" value="C:proton-transporting ATP synthase complex"/>
    <property type="evidence" value="ECO:0007669"/>
    <property type="project" value="UniProtKB-KW"/>
</dbReference>
<evidence type="ECO:0000256" key="5">
    <source>
        <dbReference type="ARBA" id="ARBA00022781"/>
    </source>
</evidence>
<keyword evidence="8 10" id="KW-0139">CF(1)</keyword>
<evidence type="ECO:0000256" key="9">
    <source>
        <dbReference type="ARBA" id="ARBA00023310"/>
    </source>
</evidence>
<dbReference type="AlphaFoldDB" id="A0A4R3JC93"/>
<evidence type="ECO:0000256" key="1">
    <source>
        <dbReference type="ARBA" id="ARBA00003543"/>
    </source>
</evidence>
<evidence type="ECO:0000256" key="6">
    <source>
        <dbReference type="ARBA" id="ARBA00023065"/>
    </source>
</evidence>
<name>A0A4R3JC93_9PROT</name>
<dbReference type="GO" id="GO:0012505">
    <property type="term" value="C:endomembrane system"/>
    <property type="evidence" value="ECO:0007669"/>
    <property type="project" value="UniProtKB-SubCell"/>
</dbReference>
<dbReference type="GO" id="GO:0046933">
    <property type="term" value="F:proton-transporting ATP synthase activity, rotational mechanism"/>
    <property type="evidence" value="ECO:0007669"/>
    <property type="project" value="UniProtKB-UniRule"/>
</dbReference>
<comment type="caution">
    <text evidence="14">The sequence shown here is derived from an EMBL/GenBank/DDBJ whole genome shotgun (WGS) entry which is preliminary data.</text>
</comment>
<reference evidence="14 15" key="1">
    <citation type="submission" date="2019-03" db="EMBL/GenBank/DDBJ databases">
        <title>Genomic Encyclopedia of Type Strains, Phase IV (KMG-IV): sequencing the most valuable type-strain genomes for metagenomic binning, comparative biology and taxonomic classification.</title>
        <authorList>
            <person name="Goeker M."/>
        </authorList>
    </citation>
    <scope>NUCLEOTIDE SEQUENCE [LARGE SCALE GENOMIC DNA]</scope>
    <source>
        <strain evidence="14 15">DSM 101688</strain>
    </source>
</reference>
<gene>
    <name evidence="10" type="primary">atpC</name>
    <name evidence="14" type="ORF">EDD55_103211</name>
</gene>
<dbReference type="RefSeq" id="WP_132938556.1">
    <property type="nucleotide sequence ID" value="NZ_CP119676.1"/>
</dbReference>
<accession>A0A4R3JC93</accession>
<comment type="function">
    <text evidence="1 10">Produces ATP from ADP in the presence of a proton gradient across the membrane.</text>
</comment>
<protein>
    <recommendedName>
        <fullName evidence="10">ATP synthase epsilon chain</fullName>
    </recommendedName>
    <alternativeName>
        <fullName evidence="10">ATP synthase F1 sector epsilon subunit</fullName>
    </alternativeName>
    <alternativeName>
        <fullName evidence="10">F-ATPase epsilon subunit</fullName>
    </alternativeName>
</protein>
<comment type="subcellular location">
    <subcellularLocation>
        <location evidence="10">Cell membrane</location>
        <topology evidence="10">Peripheral membrane protein</topology>
    </subcellularLocation>
    <subcellularLocation>
        <location evidence="2">Endomembrane system</location>
        <topology evidence="2">Peripheral membrane protein</topology>
    </subcellularLocation>
</comment>
<evidence type="ECO:0000256" key="7">
    <source>
        <dbReference type="ARBA" id="ARBA00023136"/>
    </source>
</evidence>
<dbReference type="Gene3D" id="2.60.15.10">
    <property type="entry name" value="F0F1 ATP synthase delta/epsilon subunit, N-terminal"/>
    <property type="match status" value="1"/>
</dbReference>
<comment type="similarity">
    <text evidence="3 10 11">Belongs to the ATPase epsilon chain family.</text>
</comment>
<keyword evidence="15" id="KW-1185">Reference proteome</keyword>
<keyword evidence="9 10" id="KW-0066">ATP synthesis</keyword>
<evidence type="ECO:0000256" key="10">
    <source>
        <dbReference type="HAMAP-Rule" id="MF_00530"/>
    </source>
</evidence>
<keyword evidence="12" id="KW-0175">Coiled coil</keyword>
<feature type="coiled-coil region" evidence="12">
    <location>
        <begin position="85"/>
        <end position="119"/>
    </location>
</feature>
<dbReference type="InterPro" id="IPR001469">
    <property type="entry name" value="ATP_synth_F1_dsu/esu"/>
</dbReference>
<sequence length="139" mass="14742">MAETVEFELVSPQKLLKSQPVDMVVVPCAEGDIGVLPGHTPLIATVRPGVVDIHDDGKVAERIFVAGGFVEVTAVRCTLLAEEAIAIADINRADVEERLKAANKAREDAADAAEKASAETGIETLEAMLEAMESVVHTH</sequence>
<feature type="domain" description="ATP synthase F1 complex delta/epsilon subunit N-terminal" evidence="13">
    <location>
        <begin position="6"/>
        <end position="84"/>
    </location>
</feature>
<organism evidence="14 15">
    <name type="scientific">Varunaivibrio sulfuroxidans</name>
    <dbReference type="NCBI Taxonomy" id="1773489"/>
    <lineage>
        <taxon>Bacteria</taxon>
        <taxon>Pseudomonadati</taxon>
        <taxon>Pseudomonadota</taxon>
        <taxon>Alphaproteobacteria</taxon>
        <taxon>Rhodospirillales</taxon>
        <taxon>Magnetovibrionaceae</taxon>
        <taxon>Varunaivibrio</taxon>
    </lineage>
</organism>
<comment type="subunit">
    <text evidence="10 11">F-type ATPases have 2 components, CF(1) - the catalytic core - and CF(0) - the membrane proton channel. CF(1) has five subunits: alpha(3), beta(3), gamma(1), delta(1), epsilon(1). CF(0) has three main subunits: a, b and c.</text>
</comment>
<dbReference type="PANTHER" id="PTHR13822:SF10">
    <property type="entry name" value="ATP SYNTHASE EPSILON CHAIN, CHLOROPLASTIC"/>
    <property type="match status" value="1"/>
</dbReference>